<dbReference type="GO" id="GO:0006302">
    <property type="term" value="P:double-strand break repair"/>
    <property type="evidence" value="ECO:0007669"/>
    <property type="project" value="TreeGrafter"/>
</dbReference>
<dbReference type="OrthoDB" id="5196455at2"/>
<feature type="domain" description="DNA-directed DNA polymerase family A palm" evidence="4">
    <location>
        <begin position="422"/>
        <end position="843"/>
    </location>
</feature>
<reference evidence="5 6" key="1">
    <citation type="submission" date="2018-09" db="EMBL/GenBank/DDBJ databases">
        <title>YIM 75507 draft genome.</title>
        <authorList>
            <person name="Tang S."/>
            <person name="Feng Y."/>
        </authorList>
    </citation>
    <scope>NUCLEOTIDE SEQUENCE [LARGE SCALE GENOMIC DNA]</scope>
    <source>
        <strain evidence="5 6">YIM 75507</strain>
    </source>
</reference>
<dbReference type="InterPro" id="IPR036397">
    <property type="entry name" value="RNaseH_sf"/>
</dbReference>
<dbReference type="InterPro" id="IPR002562">
    <property type="entry name" value="3'-5'_exonuclease_dom"/>
</dbReference>
<dbReference type="SUPFAM" id="SSF56672">
    <property type="entry name" value="DNA/RNA polymerases"/>
    <property type="match status" value="2"/>
</dbReference>
<gene>
    <name evidence="5" type="ORF">D5H75_31540</name>
</gene>
<dbReference type="InterPro" id="IPR001098">
    <property type="entry name" value="DNA-dir_DNA_pol_A_palm_dom"/>
</dbReference>
<dbReference type="GO" id="GO:0006261">
    <property type="term" value="P:DNA-templated DNA replication"/>
    <property type="evidence" value="ECO:0007669"/>
    <property type="project" value="InterPro"/>
</dbReference>
<evidence type="ECO:0000256" key="2">
    <source>
        <dbReference type="ARBA" id="ARBA00020311"/>
    </source>
</evidence>
<dbReference type="PANTHER" id="PTHR10133">
    <property type="entry name" value="DNA POLYMERASE I"/>
    <property type="match status" value="1"/>
</dbReference>
<dbReference type="Gene3D" id="1.20.1060.10">
    <property type="entry name" value="Taq DNA Polymerase, Chain T, domain 4"/>
    <property type="match status" value="1"/>
</dbReference>
<evidence type="ECO:0000256" key="1">
    <source>
        <dbReference type="ARBA" id="ARBA00007705"/>
    </source>
</evidence>
<dbReference type="InterPro" id="IPR012337">
    <property type="entry name" value="RNaseH-like_sf"/>
</dbReference>
<dbReference type="InterPro" id="IPR043502">
    <property type="entry name" value="DNA/RNA_pol_sf"/>
</dbReference>
<proteinExistence type="inferred from homology"/>
<accession>A0A3A4ARQ4</accession>
<dbReference type="PRINTS" id="PR00868">
    <property type="entry name" value="DNAPOLI"/>
</dbReference>
<evidence type="ECO:0000259" key="4">
    <source>
        <dbReference type="SMART" id="SM00482"/>
    </source>
</evidence>
<evidence type="ECO:0000313" key="6">
    <source>
        <dbReference type="Proteomes" id="UP000265768"/>
    </source>
</evidence>
<comment type="caution">
    <text evidence="5">The sequence shown here is derived from an EMBL/GenBank/DDBJ whole genome shotgun (WGS) entry which is preliminary data.</text>
</comment>
<dbReference type="Pfam" id="PF01612">
    <property type="entry name" value="DNA_pol_A_exo1"/>
    <property type="match status" value="1"/>
</dbReference>
<dbReference type="InterPro" id="IPR002298">
    <property type="entry name" value="DNA_polymerase_A"/>
</dbReference>
<dbReference type="Gene3D" id="3.30.70.370">
    <property type="match status" value="2"/>
</dbReference>
<protein>
    <recommendedName>
        <fullName evidence="2">DNA polymerase I</fullName>
    </recommendedName>
</protein>
<evidence type="ECO:0000313" key="5">
    <source>
        <dbReference type="EMBL" id="RJL23968.1"/>
    </source>
</evidence>
<name>A0A3A4ARQ4_9ACTN</name>
<evidence type="ECO:0000256" key="3">
    <source>
        <dbReference type="SAM" id="MobiDB-lite"/>
    </source>
</evidence>
<dbReference type="SUPFAM" id="SSF53098">
    <property type="entry name" value="Ribonuclease H-like"/>
    <property type="match status" value="1"/>
</dbReference>
<dbReference type="GO" id="GO:0003677">
    <property type="term" value="F:DNA binding"/>
    <property type="evidence" value="ECO:0007669"/>
    <property type="project" value="InterPro"/>
</dbReference>
<dbReference type="EMBL" id="QZEY01000017">
    <property type="protein sequence ID" value="RJL23968.1"/>
    <property type="molecule type" value="Genomic_DNA"/>
</dbReference>
<comment type="similarity">
    <text evidence="1">Belongs to the DNA polymerase type-A family.</text>
</comment>
<organism evidence="5 6">
    <name type="scientific">Bailinhaonella thermotolerans</name>
    <dbReference type="NCBI Taxonomy" id="1070861"/>
    <lineage>
        <taxon>Bacteria</taxon>
        <taxon>Bacillati</taxon>
        <taxon>Actinomycetota</taxon>
        <taxon>Actinomycetes</taxon>
        <taxon>Streptosporangiales</taxon>
        <taxon>Streptosporangiaceae</taxon>
        <taxon>Bailinhaonella</taxon>
    </lineage>
</organism>
<dbReference type="GO" id="GO:0003887">
    <property type="term" value="F:DNA-directed DNA polymerase activity"/>
    <property type="evidence" value="ECO:0007669"/>
    <property type="project" value="UniProtKB-EC"/>
</dbReference>
<keyword evidence="6" id="KW-1185">Reference proteome</keyword>
<dbReference type="SMART" id="SM00482">
    <property type="entry name" value="POLAc"/>
    <property type="match status" value="1"/>
</dbReference>
<dbReference type="PANTHER" id="PTHR10133:SF62">
    <property type="entry name" value="DNA POLYMERASE THETA"/>
    <property type="match status" value="1"/>
</dbReference>
<dbReference type="Pfam" id="PF00476">
    <property type="entry name" value="DNA_pol_A"/>
    <property type="match status" value="1"/>
</dbReference>
<sequence length="895" mass="98606">MRIETWPAGRPGRWTPADHGRRDPHRVPVTVITTTGQALDLIDRLGTTVAAMDTETVYDGERADPMTARLRVISIATEAPGGDDAAYVLDVRDMDTRALGQAFRRRAADLGRRKLRFLGFNADFDDLVTTLNLTPWDVASGQAFPSLFHWMDLSLALAVQGLGAAGHRRYVSLATAVRRKLGIDIEGKGTVQLSYDAETDLTDEQIAYAAADAVATLWLGDALAGELDRQGLAGVASLESQARPFLQSMRVHGIAFSERTWRKELAGYRRRAEELRHQMAALTGGGQMSLFSDHTALSWKPESPNDVRKVLNTRCAKLVKAYLAQRHPSSGGRGRLLTDSDSLTKEELELMARLGEELGLDVRLPRALIEYGKVAKLLSTYGDKMMAELGEDGRFHSRYTQCLADTGRTSSRGPNAQNFAPAMKRHFRPRPRSGPDGAPVERVLLYGDYSQAELRVSAQLTGERVRRQAFEDGVDQHAAIAAEMFHVDMDALKNGDEEARAAYSSFRGRAKPLNFGLGYGMKAQLMADNLTLGGTPTTKEEAQELIDKFFAAVPQEAAWLRGRDGYVQGLAAAIRAGREERPLDLRASWRLHHLWQSIGEARKALKNAGRKPSDEAVIAHLTGELGAAVGLAGTPATEADRAGAGERQRALAADLRRALRLDAPVLLCADGEPWEFESRTIAGRRRLFQVPTGSWLTALALELASPTRPRGQELVDDWAAANGVELSRREPNGRRRNLRRAELEKRFEKPERRDAFVRWMLNALREQPRPGRMSVPERLMRAAAASCVDRMANAYRNAPIQGSVADGVLLAFAKLTELLEEYPTAFPVISIHDSIALECDAADAAELLPRMRQVMEACLRHYCPDVPIVADVAILTSLDDKHDDVTGRYRPALAA</sequence>
<dbReference type="GO" id="GO:0008408">
    <property type="term" value="F:3'-5' exonuclease activity"/>
    <property type="evidence" value="ECO:0007669"/>
    <property type="project" value="InterPro"/>
</dbReference>
<dbReference type="Proteomes" id="UP000265768">
    <property type="component" value="Unassembled WGS sequence"/>
</dbReference>
<dbReference type="Gene3D" id="1.10.150.20">
    <property type="entry name" value="5' to 3' exonuclease, C-terminal subdomain"/>
    <property type="match status" value="2"/>
</dbReference>
<feature type="region of interest" description="Disordered" evidence="3">
    <location>
        <begin position="1"/>
        <end position="24"/>
    </location>
</feature>
<dbReference type="AlphaFoldDB" id="A0A3A4ARQ4"/>
<dbReference type="Gene3D" id="3.30.420.10">
    <property type="entry name" value="Ribonuclease H-like superfamily/Ribonuclease H"/>
    <property type="match status" value="1"/>
</dbReference>